<feature type="transmembrane region" description="Helical" evidence="1">
    <location>
        <begin position="90"/>
        <end position="108"/>
    </location>
</feature>
<keyword evidence="1" id="KW-0812">Transmembrane</keyword>
<comment type="caution">
    <text evidence="2">The sequence shown here is derived from an EMBL/GenBank/DDBJ whole genome shotgun (WGS) entry which is preliminary data.</text>
</comment>
<protein>
    <submittedName>
        <fullName evidence="2">DUF2752 domain-containing protein</fullName>
    </submittedName>
</protein>
<keyword evidence="1" id="KW-1133">Transmembrane helix</keyword>
<keyword evidence="3" id="KW-1185">Reference proteome</keyword>
<gene>
    <name evidence="2" type="ORF">JK363_10450</name>
</gene>
<organism evidence="2 3">
    <name type="scientific">Streptomyces coffeae</name>
    <dbReference type="NCBI Taxonomy" id="621382"/>
    <lineage>
        <taxon>Bacteria</taxon>
        <taxon>Bacillati</taxon>
        <taxon>Actinomycetota</taxon>
        <taxon>Actinomycetes</taxon>
        <taxon>Kitasatosporales</taxon>
        <taxon>Streptomycetaceae</taxon>
        <taxon>Streptomyces</taxon>
    </lineage>
</organism>
<dbReference type="EMBL" id="JAERRF010000005">
    <property type="protein sequence ID" value="MBL1097087.1"/>
    <property type="molecule type" value="Genomic_DNA"/>
</dbReference>
<dbReference type="Proteomes" id="UP000634229">
    <property type="component" value="Unassembled WGS sequence"/>
</dbReference>
<sequence>MPAAPDPAPSPAPPPPGGGAVRRLFAPLGVLAGVVAAFGYVGAVDPHQPGHYPVCPVLRLTGLYCPACGGLRGAHALAHGDLPAALRDNALAVLCYALLAVCWLVWCARSVAGGRFPLMRGRPFTPRGWQVRAFLGVVVIFTIVRNSPFGGLLTP</sequence>
<accession>A0ABS1NAV5</accession>
<evidence type="ECO:0000256" key="1">
    <source>
        <dbReference type="SAM" id="Phobius"/>
    </source>
</evidence>
<reference evidence="2 3" key="1">
    <citation type="submission" date="2021-01" db="EMBL/GenBank/DDBJ databases">
        <title>WGS of actinomycetes isolated from Thailand.</title>
        <authorList>
            <person name="Thawai C."/>
        </authorList>
    </citation>
    <scope>NUCLEOTIDE SEQUENCE [LARGE SCALE GENOMIC DNA]</scope>
    <source>
        <strain evidence="2 3">CA1R205</strain>
    </source>
</reference>
<evidence type="ECO:0000313" key="3">
    <source>
        <dbReference type="Proteomes" id="UP000634229"/>
    </source>
</evidence>
<name>A0ABS1NAV5_9ACTN</name>
<proteinExistence type="predicted"/>
<evidence type="ECO:0000313" key="2">
    <source>
        <dbReference type="EMBL" id="MBL1097087.1"/>
    </source>
</evidence>
<dbReference type="Pfam" id="PF10825">
    <property type="entry name" value="DUF2752"/>
    <property type="match status" value="1"/>
</dbReference>
<feature type="transmembrane region" description="Helical" evidence="1">
    <location>
        <begin position="129"/>
        <end position="147"/>
    </location>
</feature>
<dbReference type="InterPro" id="IPR021215">
    <property type="entry name" value="DUF2752"/>
</dbReference>
<feature type="transmembrane region" description="Helical" evidence="1">
    <location>
        <begin position="24"/>
        <end position="43"/>
    </location>
</feature>
<keyword evidence="1" id="KW-0472">Membrane</keyword>